<dbReference type="EMBL" id="SPMY01000045">
    <property type="protein sequence ID" value="NMQ29108.1"/>
    <property type="molecule type" value="Genomic_DNA"/>
</dbReference>
<gene>
    <name evidence="2" type="ORF">E4Q23_15870</name>
</gene>
<keyword evidence="1" id="KW-0812">Transmembrane</keyword>
<dbReference type="RefSeq" id="WP_169067559.1">
    <property type="nucleotide sequence ID" value="NZ_SPMY01000045.1"/>
</dbReference>
<evidence type="ECO:0000256" key="1">
    <source>
        <dbReference type="SAM" id="Phobius"/>
    </source>
</evidence>
<proteinExistence type="predicted"/>
<keyword evidence="3" id="KW-1185">Reference proteome</keyword>
<sequence>MAEETPPYVREVLTSQANLYAFLGSLAAAALLSIPFGFGIGAVPLIAFAAGEVLAALHVPSLPSFRDQVDRRWRAKARQASREQLFAELQKRAAKLEGYSSRLRTYQRMLERVDSLYQRAETGLSRLHYRDVEQLDDVTLEYLGLWLSGLVMDDRVESINLQEVDAMLAGIERELAAPRRGADLRQLQKARADYVDLIERHNRMQSRRRALEAAMLSMPDQLAEIYQTIMTLPASEDIGNRLEEAVGKLRLQEDIEADLASGLAEALPGVAMPSAGSGARRLVAVASASRS</sequence>
<keyword evidence="1" id="KW-1133">Transmembrane helix</keyword>
<accession>A0ABX1U0V7</accession>
<feature type="transmembrane region" description="Helical" evidence="1">
    <location>
        <begin position="20"/>
        <end position="48"/>
    </location>
</feature>
<evidence type="ECO:0000313" key="2">
    <source>
        <dbReference type="EMBL" id="NMQ29108.1"/>
    </source>
</evidence>
<reference evidence="2 3" key="1">
    <citation type="submission" date="2019-03" db="EMBL/GenBank/DDBJ databases">
        <title>Metabolic reconstructions from genomes of highly enriched 'Candidatus Accumulibacter' and 'Candidatus Competibacter' bioreactor populations.</title>
        <authorList>
            <person name="Annavajhala M.K."/>
            <person name="Welles L."/>
            <person name="Abbas B."/>
            <person name="Sorokin D."/>
            <person name="Park H."/>
            <person name="Van Loosdrecht M."/>
            <person name="Chandran K."/>
        </authorList>
    </citation>
    <scope>NUCLEOTIDE SEQUENCE [LARGE SCALE GENOMIC DNA]</scope>
    <source>
        <strain evidence="2 3">SBR_S</strain>
    </source>
</reference>
<organism evidence="2 3">
    <name type="scientific">Candidatus Accumulibacter phosphatis</name>
    <dbReference type="NCBI Taxonomy" id="327160"/>
    <lineage>
        <taxon>Bacteria</taxon>
        <taxon>Pseudomonadati</taxon>
        <taxon>Pseudomonadota</taxon>
        <taxon>Betaproteobacteria</taxon>
        <taxon>Candidatus Accumulibacter</taxon>
    </lineage>
</organism>
<name>A0ABX1U0V7_9PROT</name>
<evidence type="ECO:0000313" key="3">
    <source>
        <dbReference type="Proteomes" id="UP000749010"/>
    </source>
</evidence>
<keyword evidence="1" id="KW-0472">Membrane</keyword>
<dbReference type="Proteomes" id="UP000749010">
    <property type="component" value="Unassembled WGS sequence"/>
</dbReference>
<comment type="caution">
    <text evidence="2">The sequence shown here is derived from an EMBL/GenBank/DDBJ whole genome shotgun (WGS) entry which is preliminary data.</text>
</comment>
<protein>
    <submittedName>
        <fullName evidence="2">Uncharacterized protein</fullName>
    </submittedName>
</protein>